<dbReference type="InterPro" id="IPR001584">
    <property type="entry name" value="Integrase_cat-core"/>
</dbReference>
<dbReference type="Pfam" id="PF13683">
    <property type="entry name" value="rve_3"/>
    <property type="match status" value="1"/>
</dbReference>
<keyword evidence="3" id="KW-1185">Reference proteome</keyword>
<proteinExistence type="predicted"/>
<evidence type="ECO:0000313" key="2">
    <source>
        <dbReference type="EMBL" id="MFC3809677.1"/>
    </source>
</evidence>
<evidence type="ECO:0000313" key="3">
    <source>
        <dbReference type="Proteomes" id="UP001595616"/>
    </source>
</evidence>
<dbReference type="Gene3D" id="3.30.420.10">
    <property type="entry name" value="Ribonuclease H-like superfamily/Ribonuclease H"/>
    <property type="match status" value="1"/>
</dbReference>
<name>A0ABV7YUI6_9BACT</name>
<dbReference type="SUPFAM" id="SSF53098">
    <property type="entry name" value="Ribonuclease H-like"/>
    <property type="match status" value="1"/>
</dbReference>
<dbReference type="PROSITE" id="PS50994">
    <property type="entry name" value="INTEGRASE"/>
    <property type="match status" value="1"/>
</dbReference>
<sequence>MITDHTGATFRFEATIVQEYLRKMGFIQEFTKPATPEQNAHIESYHSIMESAVCQRFEFENIEDFKQTMTRWKKFYNFERIHGGLGYKSPSKFLQSIGVKIDPKWEK</sequence>
<accession>A0ABV7YUI6</accession>
<reference evidence="3" key="1">
    <citation type="journal article" date="2019" name="Int. J. Syst. Evol. Microbiol.">
        <title>The Global Catalogue of Microorganisms (GCM) 10K type strain sequencing project: providing services to taxonomists for standard genome sequencing and annotation.</title>
        <authorList>
            <consortium name="The Broad Institute Genomics Platform"/>
            <consortium name="The Broad Institute Genome Sequencing Center for Infectious Disease"/>
            <person name="Wu L."/>
            <person name="Ma J."/>
        </authorList>
    </citation>
    <scope>NUCLEOTIDE SEQUENCE [LARGE SCALE GENOMIC DNA]</scope>
    <source>
        <strain evidence="3">CECT 7956</strain>
    </source>
</reference>
<protein>
    <submittedName>
        <fullName evidence="2">Integrase core domain-containing protein</fullName>
    </submittedName>
</protein>
<gene>
    <name evidence="2" type="ORF">ACFOOI_03340</name>
</gene>
<dbReference type="InterPro" id="IPR036397">
    <property type="entry name" value="RNaseH_sf"/>
</dbReference>
<comment type="caution">
    <text evidence="2">The sequence shown here is derived from an EMBL/GenBank/DDBJ whole genome shotgun (WGS) entry which is preliminary data.</text>
</comment>
<dbReference type="RefSeq" id="WP_379835043.1">
    <property type="nucleotide sequence ID" value="NZ_JBHRYQ010000001.1"/>
</dbReference>
<dbReference type="Proteomes" id="UP001595616">
    <property type="component" value="Unassembled WGS sequence"/>
</dbReference>
<organism evidence="2 3">
    <name type="scientific">Lacihabitans lacunae</name>
    <dbReference type="NCBI Taxonomy" id="1028214"/>
    <lineage>
        <taxon>Bacteria</taxon>
        <taxon>Pseudomonadati</taxon>
        <taxon>Bacteroidota</taxon>
        <taxon>Cytophagia</taxon>
        <taxon>Cytophagales</taxon>
        <taxon>Leadbetterellaceae</taxon>
        <taxon>Lacihabitans</taxon>
    </lineage>
</organism>
<dbReference type="InterPro" id="IPR012337">
    <property type="entry name" value="RNaseH-like_sf"/>
</dbReference>
<feature type="domain" description="Integrase catalytic" evidence="1">
    <location>
        <begin position="1"/>
        <end position="98"/>
    </location>
</feature>
<dbReference type="EMBL" id="JBHRYQ010000001">
    <property type="protein sequence ID" value="MFC3809677.1"/>
    <property type="molecule type" value="Genomic_DNA"/>
</dbReference>
<evidence type="ECO:0000259" key="1">
    <source>
        <dbReference type="PROSITE" id="PS50994"/>
    </source>
</evidence>